<dbReference type="EMBL" id="CAUYUJ010017205">
    <property type="protein sequence ID" value="CAK0872819.1"/>
    <property type="molecule type" value="Genomic_DNA"/>
</dbReference>
<comment type="caution">
    <text evidence="1">The sequence shown here is derived from an EMBL/GenBank/DDBJ whole genome shotgun (WGS) entry which is preliminary data.</text>
</comment>
<gene>
    <name evidence="1" type="ORF">PCOR1329_LOCUS58180</name>
</gene>
<reference evidence="1" key="1">
    <citation type="submission" date="2023-10" db="EMBL/GenBank/DDBJ databases">
        <authorList>
            <person name="Chen Y."/>
            <person name="Shah S."/>
            <person name="Dougan E. K."/>
            <person name="Thang M."/>
            <person name="Chan C."/>
        </authorList>
    </citation>
    <scope>NUCLEOTIDE SEQUENCE [LARGE SCALE GENOMIC DNA]</scope>
</reference>
<organism evidence="1 2">
    <name type="scientific">Prorocentrum cordatum</name>
    <dbReference type="NCBI Taxonomy" id="2364126"/>
    <lineage>
        <taxon>Eukaryota</taxon>
        <taxon>Sar</taxon>
        <taxon>Alveolata</taxon>
        <taxon>Dinophyceae</taxon>
        <taxon>Prorocentrales</taxon>
        <taxon>Prorocentraceae</taxon>
        <taxon>Prorocentrum</taxon>
    </lineage>
</organism>
<evidence type="ECO:0000313" key="2">
    <source>
        <dbReference type="Proteomes" id="UP001189429"/>
    </source>
</evidence>
<keyword evidence="2" id="KW-1185">Reference proteome</keyword>
<proteinExistence type="predicted"/>
<protein>
    <submittedName>
        <fullName evidence="1">Uncharacterized protein</fullName>
    </submittedName>
</protein>
<name>A0ABN9VIZ8_9DINO</name>
<evidence type="ECO:0000313" key="1">
    <source>
        <dbReference type="EMBL" id="CAK0872819.1"/>
    </source>
</evidence>
<dbReference type="Proteomes" id="UP001189429">
    <property type="component" value="Unassembled WGS sequence"/>
</dbReference>
<sequence>MQRFFPQYLPPAPSYTAPAQAHPGKTQCCNQAFDAHVKQLPLKLYSSRHGMVEVCCIERHYSKCGTFYMGRWSYQRSSADLGDIRKLCLTPEGCPEPYFVGFSSAHGRHCVGLAAEDMRRVRPVLHHARGSFTTVAEMLIEESG</sequence>
<accession>A0ABN9VIZ8</accession>